<dbReference type="SMART" id="SM00454">
    <property type="entry name" value="SAM"/>
    <property type="match status" value="1"/>
</dbReference>
<comment type="caution">
    <text evidence="17">The sequence shown here is derived from an EMBL/GenBank/DDBJ whole genome shotgun (WGS) entry which is preliminary data.</text>
</comment>
<dbReference type="InterPro" id="IPR042650">
    <property type="entry name" value="Asz1_SAM"/>
</dbReference>
<accession>A0A553NLT6</accession>
<dbReference type="InterPro" id="IPR002110">
    <property type="entry name" value="Ankyrin_rpt"/>
</dbReference>
<evidence type="ECO:0000259" key="16">
    <source>
        <dbReference type="SMART" id="SM00454"/>
    </source>
</evidence>
<dbReference type="GO" id="GO:0007283">
    <property type="term" value="P:spermatogenesis"/>
    <property type="evidence" value="ECO:0007669"/>
    <property type="project" value="UniProtKB-KW"/>
</dbReference>
<dbReference type="GO" id="GO:0030154">
    <property type="term" value="P:cell differentiation"/>
    <property type="evidence" value="ECO:0007669"/>
    <property type="project" value="UniProtKB-KW"/>
</dbReference>
<dbReference type="InterPro" id="IPR001660">
    <property type="entry name" value="SAM"/>
</dbReference>
<evidence type="ECO:0000256" key="5">
    <source>
        <dbReference type="ARBA" id="ARBA00022490"/>
    </source>
</evidence>
<comment type="subcellular location">
    <subcellularLocation>
        <location evidence="1">Cytoplasm</location>
    </subcellularLocation>
</comment>
<name>A0A553NLT6_9TELE</name>
<keyword evidence="15" id="KW-0472">Membrane</keyword>
<keyword evidence="12" id="KW-0469">Meiosis</keyword>
<dbReference type="STRING" id="623744.A0A553NLT6"/>
<keyword evidence="10 14" id="KW-0040">ANK repeat</keyword>
<keyword evidence="15" id="KW-1133">Transmembrane helix</keyword>
<evidence type="ECO:0000256" key="11">
    <source>
        <dbReference type="ARBA" id="ARBA00023158"/>
    </source>
</evidence>
<dbReference type="PROSITE" id="PS50297">
    <property type="entry name" value="ANK_REP_REGION"/>
    <property type="match status" value="1"/>
</dbReference>
<proteinExistence type="predicted"/>
<organism evidence="17 18">
    <name type="scientific">Danionella cerebrum</name>
    <dbReference type="NCBI Taxonomy" id="2873325"/>
    <lineage>
        <taxon>Eukaryota</taxon>
        <taxon>Metazoa</taxon>
        <taxon>Chordata</taxon>
        <taxon>Craniata</taxon>
        <taxon>Vertebrata</taxon>
        <taxon>Euteleostomi</taxon>
        <taxon>Actinopterygii</taxon>
        <taxon>Neopterygii</taxon>
        <taxon>Teleostei</taxon>
        <taxon>Ostariophysi</taxon>
        <taxon>Cypriniformes</taxon>
        <taxon>Danionidae</taxon>
        <taxon>Danioninae</taxon>
        <taxon>Danionella</taxon>
    </lineage>
</organism>
<keyword evidence="15" id="KW-0812">Transmembrane</keyword>
<evidence type="ECO:0000256" key="9">
    <source>
        <dbReference type="ARBA" id="ARBA00022871"/>
    </source>
</evidence>
<dbReference type="PANTHER" id="PTHR24157">
    <property type="entry name" value="ANKYRIN REPEAT, SAM AND BASIC LEUCINE ZIPPER DOMAIN-CONTAINING PROTEIN 1"/>
    <property type="match status" value="1"/>
</dbReference>
<evidence type="ECO:0000256" key="3">
    <source>
        <dbReference type="ARBA" id="ARBA00020117"/>
    </source>
</evidence>
<dbReference type="GO" id="GO:0051321">
    <property type="term" value="P:meiotic cell cycle"/>
    <property type="evidence" value="ECO:0007669"/>
    <property type="project" value="UniProtKB-KW"/>
</dbReference>
<keyword evidence="9" id="KW-0744">Spermatogenesis</keyword>
<evidence type="ECO:0000256" key="8">
    <source>
        <dbReference type="ARBA" id="ARBA00022782"/>
    </source>
</evidence>
<dbReference type="Pfam" id="PF12796">
    <property type="entry name" value="Ank_2"/>
    <property type="match status" value="2"/>
</dbReference>
<dbReference type="InterPro" id="IPR013761">
    <property type="entry name" value="SAM/pointed_sf"/>
</dbReference>
<dbReference type="PROSITE" id="PS50088">
    <property type="entry name" value="ANK_REPEAT"/>
    <property type="match status" value="2"/>
</dbReference>
<evidence type="ECO:0000256" key="10">
    <source>
        <dbReference type="ARBA" id="ARBA00023043"/>
    </source>
</evidence>
<dbReference type="GO" id="GO:0031047">
    <property type="term" value="P:regulatory ncRNA-mediated gene silencing"/>
    <property type="evidence" value="ECO:0007669"/>
    <property type="project" value="UniProtKB-KW"/>
</dbReference>
<keyword evidence="7" id="KW-0677">Repeat</keyword>
<dbReference type="PANTHER" id="PTHR24157:SF3">
    <property type="entry name" value="ANKYRIN REPEAT, SAM AND BASIC LEUCINE ZIPPER DOMAIN-CONTAINING PROTEIN 1"/>
    <property type="match status" value="1"/>
</dbReference>
<sequence length="476" mass="52159">MMLNDICNAFPAGDESEESCDEWDIGYCNDTQKASAEVCEPRVNGLDKISTLKRAITAGNVDLVRELLDGGLDVETKLGFDWTPLMCAVHVANQELAELLLDRGACANFSRDHYTVLMAACTAASASEEKISKCVALLLSRNADPNVCNKNSMTCLMLAARYGYCQVLNLLVSHGAELNFQNDVGQTALIMAVQYGQEGAVLKLLQLGADKYKKNKTGKTAAELASVFKYAQILRYLEASDLSSLNGTSMSRAEVLTQFLNGNVNGTSASKESSCKLTDIELLLHGLDLDYLSSIIMEHDVTWSDLLIMDRSDLEKIGVTDPEDQKKIRCAMEQMQLDKVDLDSLTPLNNIDRASEDFLSFLISLKQECCYLTEALQDIVSRFPRSSTEVVLTCNPTKEAQALCSEIFIQTGDLQKEILCLKTLLSKTDGRENVFLPLQLNPTGGSQKKVHVRFAVMLGLGIVGAGLLFVLSQGKK</sequence>
<keyword evidence="8" id="KW-0221">Differentiation</keyword>
<dbReference type="SUPFAM" id="SSF47769">
    <property type="entry name" value="SAM/Pointed domain"/>
    <property type="match status" value="1"/>
</dbReference>
<evidence type="ECO:0000256" key="4">
    <source>
        <dbReference type="ARBA" id="ARBA00022473"/>
    </source>
</evidence>
<dbReference type="SUPFAM" id="SSF48403">
    <property type="entry name" value="Ankyrin repeat"/>
    <property type="match status" value="1"/>
</dbReference>
<comment type="subunit">
    <text evidence="2">Interacts with DDX4, PIWIL1, RANBP9 and TDRD1.</text>
</comment>
<keyword evidence="4" id="KW-0217">Developmental protein</keyword>
<dbReference type="CDD" id="cd09521">
    <property type="entry name" value="SAM_ASZ1"/>
    <property type="match status" value="1"/>
</dbReference>
<evidence type="ECO:0000256" key="1">
    <source>
        <dbReference type="ARBA" id="ARBA00004496"/>
    </source>
</evidence>
<evidence type="ECO:0000256" key="2">
    <source>
        <dbReference type="ARBA" id="ARBA00011479"/>
    </source>
</evidence>
<dbReference type="Gene3D" id="1.10.150.50">
    <property type="entry name" value="Transcription Factor, Ets-1"/>
    <property type="match status" value="1"/>
</dbReference>
<dbReference type="FunFam" id="1.25.40.20:FF:000663">
    <property type="entry name" value="Ankyrin repeat, SAM and basic leucine zipper domain-containing 1"/>
    <property type="match status" value="1"/>
</dbReference>
<feature type="transmembrane region" description="Helical" evidence="15">
    <location>
        <begin position="450"/>
        <end position="471"/>
    </location>
</feature>
<keyword evidence="11" id="KW-0943">RNA-mediated gene silencing</keyword>
<protein>
    <recommendedName>
        <fullName evidence="3">Ankyrin repeat, SAM and basic leucine zipper domain-containing protein 1</fullName>
    </recommendedName>
    <alternativeName>
        <fullName evidence="13">Germ cell-specific ankyrin, SAM and basic leucine zipper domain-containing protein</fullName>
    </alternativeName>
</protein>
<dbReference type="SMART" id="SM00248">
    <property type="entry name" value="ANK"/>
    <property type="match status" value="5"/>
</dbReference>
<dbReference type="Gene3D" id="1.25.40.20">
    <property type="entry name" value="Ankyrin repeat-containing domain"/>
    <property type="match status" value="1"/>
</dbReference>
<evidence type="ECO:0000256" key="7">
    <source>
        <dbReference type="ARBA" id="ARBA00022737"/>
    </source>
</evidence>
<evidence type="ECO:0000256" key="14">
    <source>
        <dbReference type="PROSITE-ProRule" id="PRU00023"/>
    </source>
</evidence>
<dbReference type="GO" id="GO:0071546">
    <property type="term" value="C:pi-body"/>
    <property type="evidence" value="ECO:0007669"/>
    <property type="project" value="TreeGrafter"/>
</dbReference>
<keyword evidence="18" id="KW-1185">Reference proteome</keyword>
<gene>
    <name evidence="17" type="ORF">DNTS_003367</name>
</gene>
<dbReference type="Pfam" id="PF00536">
    <property type="entry name" value="SAM_1"/>
    <property type="match status" value="1"/>
</dbReference>
<evidence type="ECO:0000256" key="15">
    <source>
        <dbReference type="SAM" id="Phobius"/>
    </source>
</evidence>
<dbReference type="InterPro" id="IPR036770">
    <property type="entry name" value="Ankyrin_rpt-contain_sf"/>
</dbReference>
<evidence type="ECO:0000313" key="17">
    <source>
        <dbReference type="EMBL" id="TRY66406.1"/>
    </source>
</evidence>
<feature type="repeat" description="ANK" evidence="14">
    <location>
        <begin position="151"/>
        <end position="183"/>
    </location>
</feature>
<evidence type="ECO:0000256" key="6">
    <source>
        <dbReference type="ARBA" id="ARBA00022553"/>
    </source>
</evidence>
<reference evidence="17 18" key="1">
    <citation type="journal article" date="2019" name="Sci. Data">
        <title>Hybrid genome assembly and annotation of Danionella translucida.</title>
        <authorList>
            <person name="Kadobianskyi M."/>
            <person name="Schulze L."/>
            <person name="Schuelke M."/>
            <person name="Judkewitz B."/>
        </authorList>
    </citation>
    <scope>NUCLEOTIDE SEQUENCE [LARGE SCALE GENOMIC DNA]</scope>
    <source>
        <strain evidence="17 18">Bolton</strain>
    </source>
</reference>
<evidence type="ECO:0000256" key="13">
    <source>
        <dbReference type="ARBA" id="ARBA00030354"/>
    </source>
</evidence>
<dbReference type="Proteomes" id="UP000316079">
    <property type="component" value="Unassembled WGS sequence"/>
</dbReference>
<keyword evidence="6" id="KW-0597">Phosphoprotein</keyword>
<keyword evidence="5" id="KW-0963">Cytoplasm</keyword>
<evidence type="ECO:0000256" key="12">
    <source>
        <dbReference type="ARBA" id="ARBA00023254"/>
    </source>
</evidence>
<feature type="domain" description="SAM" evidence="16">
    <location>
        <begin position="272"/>
        <end position="338"/>
    </location>
</feature>
<evidence type="ECO:0000313" key="18">
    <source>
        <dbReference type="Proteomes" id="UP000316079"/>
    </source>
</evidence>
<dbReference type="OrthoDB" id="439236at2759"/>
<feature type="repeat" description="ANK" evidence="14">
    <location>
        <begin position="184"/>
        <end position="216"/>
    </location>
</feature>
<dbReference type="EMBL" id="SRMA01026851">
    <property type="protein sequence ID" value="TRY66406.1"/>
    <property type="molecule type" value="Genomic_DNA"/>
</dbReference>
<dbReference type="AlphaFoldDB" id="A0A553NLT6"/>